<evidence type="ECO:0000313" key="2">
    <source>
        <dbReference type="EMBL" id="WSA30675.1"/>
    </source>
</evidence>
<keyword evidence="1" id="KW-0732">Signal</keyword>
<sequence length="227" mass="24274">MRPTEKVNEPRRARGVAIIAALFLGVSISLSACAEPRSGSDPTAGSAEAQNSDERFWQTFRISGDEVEPYVPLGSMAQTADATVLARFGKVGKIRTLTAEGNDTVHYVSVDLAVTRELAGKGGLPSVVPLEFMVIPGRGQSIDDVAGEMSAALPKEEMVLFLRAKKGAGEAGLYRVVNSRGLWASTSRETLDTPLAEEPVKDEAQYKSDLAKVSTIPELANLVDNLR</sequence>
<keyword evidence="3" id="KW-1185">Reference proteome</keyword>
<evidence type="ECO:0000313" key="3">
    <source>
        <dbReference type="Proteomes" id="UP001334804"/>
    </source>
</evidence>
<gene>
    <name evidence="2" type="ORF">OIE14_21175</name>
</gene>
<accession>A0ABZ1E938</accession>
<evidence type="ECO:0008006" key="4">
    <source>
        <dbReference type="Google" id="ProtNLM"/>
    </source>
</evidence>
<dbReference type="RefSeq" id="WP_266319218.1">
    <property type="nucleotide sequence ID" value="NZ_CP109071.1"/>
</dbReference>
<dbReference type="PROSITE" id="PS51257">
    <property type="entry name" value="PROKAR_LIPOPROTEIN"/>
    <property type="match status" value="1"/>
</dbReference>
<protein>
    <recommendedName>
        <fullName evidence="4">Lipoprotein</fullName>
    </recommendedName>
</protein>
<reference evidence="2 3" key="1">
    <citation type="submission" date="2022-10" db="EMBL/GenBank/DDBJ databases">
        <title>The complete genomes of actinobacterial strains from the NBC collection.</title>
        <authorList>
            <person name="Joergensen T.S."/>
            <person name="Alvarez Arevalo M."/>
            <person name="Sterndorff E.B."/>
            <person name="Faurdal D."/>
            <person name="Vuksanovic O."/>
            <person name="Mourched A.-S."/>
            <person name="Charusanti P."/>
            <person name="Shaw S."/>
            <person name="Blin K."/>
            <person name="Weber T."/>
        </authorList>
    </citation>
    <scope>NUCLEOTIDE SEQUENCE [LARGE SCALE GENOMIC DNA]</scope>
    <source>
        <strain evidence="2 3">NBC 01809</strain>
    </source>
</reference>
<evidence type="ECO:0000256" key="1">
    <source>
        <dbReference type="SAM" id="SignalP"/>
    </source>
</evidence>
<feature type="signal peptide" evidence="1">
    <location>
        <begin position="1"/>
        <end position="34"/>
    </location>
</feature>
<name>A0ABZ1E938_9ACTN</name>
<proteinExistence type="predicted"/>
<dbReference type="Proteomes" id="UP001334804">
    <property type="component" value="Chromosome"/>
</dbReference>
<feature type="chain" id="PRO_5045741748" description="Lipoprotein" evidence="1">
    <location>
        <begin position="35"/>
        <end position="227"/>
    </location>
</feature>
<organism evidence="2 3">
    <name type="scientific">Micromonospora peucetia</name>
    <dbReference type="NCBI Taxonomy" id="47871"/>
    <lineage>
        <taxon>Bacteria</taxon>
        <taxon>Bacillati</taxon>
        <taxon>Actinomycetota</taxon>
        <taxon>Actinomycetes</taxon>
        <taxon>Micromonosporales</taxon>
        <taxon>Micromonosporaceae</taxon>
        <taxon>Micromonospora</taxon>
    </lineage>
</organism>
<dbReference type="EMBL" id="CP109071">
    <property type="protein sequence ID" value="WSA30675.1"/>
    <property type="molecule type" value="Genomic_DNA"/>
</dbReference>